<keyword evidence="3" id="KW-1185">Reference proteome</keyword>
<dbReference type="Proteomes" id="UP000554235">
    <property type="component" value="Unassembled WGS sequence"/>
</dbReference>
<dbReference type="OrthoDB" id="429813at2759"/>
<reference evidence="2 3" key="1">
    <citation type="submission" date="2020-01" db="EMBL/GenBank/DDBJ databases">
        <title>Identification and distribution of gene clusters putatively required for synthesis of sphingolipid metabolism inhibitors in phylogenetically diverse species of the filamentous fungus Fusarium.</title>
        <authorList>
            <person name="Kim H.-S."/>
            <person name="Busman M."/>
            <person name="Brown D.W."/>
            <person name="Divon H."/>
            <person name="Uhlig S."/>
            <person name="Proctor R.H."/>
        </authorList>
    </citation>
    <scope>NUCLEOTIDE SEQUENCE [LARGE SCALE GENOMIC DNA]</scope>
    <source>
        <strain evidence="2 3">NRRL 20459</strain>
    </source>
</reference>
<protein>
    <submittedName>
        <fullName evidence="2">Acetyl- synthetase</fullName>
    </submittedName>
</protein>
<evidence type="ECO:0000259" key="1">
    <source>
        <dbReference type="Pfam" id="PF00501"/>
    </source>
</evidence>
<proteinExistence type="predicted"/>
<dbReference type="InterPro" id="IPR000873">
    <property type="entry name" value="AMP-dep_synth/lig_dom"/>
</dbReference>
<evidence type="ECO:0000313" key="3">
    <source>
        <dbReference type="Proteomes" id="UP000554235"/>
    </source>
</evidence>
<sequence length="283" mass="31049">LISARLPSHAVVRELLAEAGAKGLVHEPALTPSVGDEVFIFPAIDLSELNVSQFLLPELRSLISGEDVIFILHSSGSTSGRPKLVPGTARWLNRNIEKARHFTFRPLNAEGQEIITANGSVCHIASMLTFISFVDRSGCMVLPTTIPYPLYELRRMVKECKITILNMFPSFIVGVIREAHKDPELLAMLQSFDACTHGGLPLEEKEGAWAREQGVNLVDTFASTEIGCMMLGIGGREGQFLQVWPESKFELRPISVAQDADSNIADGAYNQKLVELVVPRNAP</sequence>
<accession>A0A8H4NZ50</accession>
<feature type="domain" description="AMP-dependent synthetase/ligase" evidence="1">
    <location>
        <begin position="57"/>
        <end position="231"/>
    </location>
</feature>
<evidence type="ECO:0000313" key="2">
    <source>
        <dbReference type="EMBL" id="KAF4450993.1"/>
    </source>
</evidence>
<gene>
    <name evidence="2" type="ORF">FALBO_16402</name>
</gene>
<dbReference type="Pfam" id="PF00501">
    <property type="entry name" value="AMP-binding"/>
    <property type="match status" value="1"/>
</dbReference>
<dbReference type="SUPFAM" id="SSF56801">
    <property type="entry name" value="Acetyl-CoA synthetase-like"/>
    <property type="match status" value="1"/>
</dbReference>
<dbReference type="InterPro" id="IPR042099">
    <property type="entry name" value="ANL_N_sf"/>
</dbReference>
<feature type="non-terminal residue" evidence="2">
    <location>
        <position position="1"/>
    </location>
</feature>
<dbReference type="Gene3D" id="3.40.50.12780">
    <property type="entry name" value="N-terminal domain of ligase-like"/>
    <property type="match status" value="1"/>
</dbReference>
<comment type="caution">
    <text evidence="2">The sequence shown here is derived from an EMBL/GenBank/DDBJ whole genome shotgun (WGS) entry which is preliminary data.</text>
</comment>
<dbReference type="AlphaFoldDB" id="A0A8H4NZ50"/>
<dbReference type="EMBL" id="JAADYS010003087">
    <property type="protein sequence ID" value="KAF4450993.1"/>
    <property type="molecule type" value="Genomic_DNA"/>
</dbReference>
<name>A0A8H4NZ50_9HYPO</name>
<organism evidence="2 3">
    <name type="scientific">Fusarium albosuccineum</name>
    <dbReference type="NCBI Taxonomy" id="1237068"/>
    <lineage>
        <taxon>Eukaryota</taxon>
        <taxon>Fungi</taxon>
        <taxon>Dikarya</taxon>
        <taxon>Ascomycota</taxon>
        <taxon>Pezizomycotina</taxon>
        <taxon>Sordariomycetes</taxon>
        <taxon>Hypocreomycetidae</taxon>
        <taxon>Hypocreales</taxon>
        <taxon>Nectriaceae</taxon>
        <taxon>Fusarium</taxon>
        <taxon>Fusarium decemcellulare species complex</taxon>
    </lineage>
</organism>